<feature type="domain" description="Trehalase-like N-terminal" evidence="1">
    <location>
        <begin position="5"/>
        <end position="151"/>
    </location>
</feature>
<evidence type="ECO:0000313" key="3">
    <source>
        <dbReference type="Proteomes" id="UP001212498"/>
    </source>
</evidence>
<gene>
    <name evidence="2" type="ORF">OUY24_06665</name>
</gene>
<evidence type="ECO:0000259" key="1">
    <source>
        <dbReference type="Pfam" id="PF19291"/>
    </source>
</evidence>
<dbReference type="Proteomes" id="UP001212498">
    <property type="component" value="Unassembled WGS sequence"/>
</dbReference>
<dbReference type="RefSeq" id="WP_271275571.1">
    <property type="nucleotide sequence ID" value="NZ_BAABFD010000027.1"/>
</dbReference>
<dbReference type="InterPro" id="IPR045582">
    <property type="entry name" value="Trehalase-like_N"/>
</dbReference>
<keyword evidence="3" id="KW-1185">Reference proteome</keyword>
<organism evidence="2 3">
    <name type="scientific">Nonomuraea ferruginea</name>
    <dbReference type="NCBI Taxonomy" id="46174"/>
    <lineage>
        <taxon>Bacteria</taxon>
        <taxon>Bacillati</taxon>
        <taxon>Actinomycetota</taxon>
        <taxon>Actinomycetes</taxon>
        <taxon>Streptosporangiales</taxon>
        <taxon>Streptosporangiaceae</taxon>
        <taxon>Nonomuraea</taxon>
    </lineage>
</organism>
<protein>
    <submittedName>
        <fullName evidence="2">DUF5911 domain-containing protein</fullName>
    </submittedName>
</protein>
<reference evidence="2 3" key="1">
    <citation type="submission" date="2022-11" db="EMBL/GenBank/DDBJ databases">
        <title>Nonomuraea corallina sp. nov., a new species of the genus Nonomuraea isolated from sea side sediment in Thai sea.</title>
        <authorList>
            <person name="Ngamcharungchit C."/>
            <person name="Matsumoto A."/>
            <person name="Suriyachadkun C."/>
            <person name="Panbangred W."/>
            <person name="Inahashi Y."/>
            <person name="Intra B."/>
        </authorList>
    </citation>
    <scope>NUCLEOTIDE SEQUENCE [LARGE SCALE GENOMIC DNA]</scope>
    <source>
        <strain evidence="2 3">DSM 43553</strain>
    </source>
</reference>
<accession>A0ABT4SSZ9</accession>
<proteinExistence type="predicted"/>
<evidence type="ECO:0000313" key="2">
    <source>
        <dbReference type="EMBL" id="MDA0640297.1"/>
    </source>
</evidence>
<sequence>MSARFPPIDGYAFLSDTHTAALVAPDGAVEWFCVPAFDGESVFARLLDRDRGGALGIEVADAGAPERRYLGDTLVLESVHRTGDAAVTVTDFLAVADDGDPAGPLAARRLLVRVVRATGGTADVRIGIDARPGYARETARWRPDGDGTWVHEEPRL</sequence>
<comment type="caution">
    <text evidence="2">The sequence shown here is derived from an EMBL/GenBank/DDBJ whole genome shotgun (WGS) entry which is preliminary data.</text>
</comment>
<dbReference type="EMBL" id="JAPNUD010000011">
    <property type="protein sequence ID" value="MDA0640297.1"/>
    <property type="molecule type" value="Genomic_DNA"/>
</dbReference>
<dbReference type="Pfam" id="PF19291">
    <property type="entry name" value="TREH_N"/>
    <property type="match status" value="1"/>
</dbReference>
<name>A0ABT4SSZ9_9ACTN</name>